<dbReference type="EMBL" id="CAJNOC010004036">
    <property type="protein sequence ID" value="CAF1007246.1"/>
    <property type="molecule type" value="Genomic_DNA"/>
</dbReference>
<proteinExistence type="predicted"/>
<comment type="caution">
    <text evidence="1">The sequence shown here is derived from an EMBL/GenBank/DDBJ whole genome shotgun (WGS) entry which is preliminary data.</text>
</comment>
<accession>A0A814HCG9</accession>
<sequence length="204" mass="23265">QLDTQNNNQKEQVDDKDTMIYEGIDLLSLDSGKSADELVGFALNVSKVLFSRDELKEGIYALDDGKSRSKNRIPFDVHRTQIVKEALVKKFNYDPKSIESVWKSWRRVAAKCNASGKPTGKSIGEQYDFEITNDNHESDMEATSTFYLKERRRMLKTKASLADEPPRKILNIVANFNYPVDILANLPSFEADRLVISREKKTKA</sequence>
<organism evidence="1 2">
    <name type="scientific">Brachionus calyciflorus</name>
    <dbReference type="NCBI Taxonomy" id="104777"/>
    <lineage>
        <taxon>Eukaryota</taxon>
        <taxon>Metazoa</taxon>
        <taxon>Spiralia</taxon>
        <taxon>Gnathifera</taxon>
        <taxon>Rotifera</taxon>
        <taxon>Eurotatoria</taxon>
        <taxon>Monogononta</taxon>
        <taxon>Pseudotrocha</taxon>
        <taxon>Ploima</taxon>
        <taxon>Brachionidae</taxon>
        <taxon>Brachionus</taxon>
    </lineage>
</organism>
<gene>
    <name evidence="1" type="ORF">OXX778_LOCUS16712</name>
</gene>
<dbReference type="OrthoDB" id="10203519at2759"/>
<dbReference type="AlphaFoldDB" id="A0A814HCG9"/>
<evidence type="ECO:0008006" key="3">
    <source>
        <dbReference type="Google" id="ProtNLM"/>
    </source>
</evidence>
<protein>
    <recommendedName>
        <fullName evidence="3">BEN domain-containing protein</fullName>
    </recommendedName>
</protein>
<feature type="non-terminal residue" evidence="1">
    <location>
        <position position="1"/>
    </location>
</feature>
<evidence type="ECO:0000313" key="2">
    <source>
        <dbReference type="Proteomes" id="UP000663879"/>
    </source>
</evidence>
<keyword evidence="2" id="KW-1185">Reference proteome</keyword>
<reference evidence="1" key="1">
    <citation type="submission" date="2021-02" db="EMBL/GenBank/DDBJ databases">
        <authorList>
            <person name="Nowell W R."/>
        </authorList>
    </citation>
    <scope>NUCLEOTIDE SEQUENCE</scope>
    <source>
        <strain evidence="1">Ploen Becks lab</strain>
    </source>
</reference>
<dbReference type="Proteomes" id="UP000663879">
    <property type="component" value="Unassembled WGS sequence"/>
</dbReference>
<name>A0A814HCG9_9BILA</name>
<evidence type="ECO:0000313" key="1">
    <source>
        <dbReference type="EMBL" id="CAF1007246.1"/>
    </source>
</evidence>